<keyword evidence="2" id="KW-0732">Signal</keyword>
<keyword evidence="3" id="KW-1185">Reference proteome</keyword>
<dbReference type="WBParaSite" id="L893_g28849.t1">
    <property type="protein sequence ID" value="L893_g28849.t1"/>
    <property type="gene ID" value="L893_g28849"/>
</dbReference>
<accession>A0A1I7ZQ98</accession>
<evidence type="ECO:0000256" key="1">
    <source>
        <dbReference type="SAM" id="MobiDB-lite"/>
    </source>
</evidence>
<reference evidence="4" key="1">
    <citation type="submission" date="2016-11" db="UniProtKB">
        <authorList>
            <consortium name="WormBaseParasite"/>
        </authorList>
    </citation>
    <scope>IDENTIFICATION</scope>
</reference>
<organism evidence="3 4">
    <name type="scientific">Steinernema glaseri</name>
    <dbReference type="NCBI Taxonomy" id="37863"/>
    <lineage>
        <taxon>Eukaryota</taxon>
        <taxon>Metazoa</taxon>
        <taxon>Ecdysozoa</taxon>
        <taxon>Nematoda</taxon>
        <taxon>Chromadorea</taxon>
        <taxon>Rhabditida</taxon>
        <taxon>Tylenchina</taxon>
        <taxon>Panagrolaimomorpha</taxon>
        <taxon>Strongyloidoidea</taxon>
        <taxon>Steinernematidae</taxon>
        <taxon>Steinernema</taxon>
    </lineage>
</organism>
<protein>
    <submittedName>
        <fullName evidence="4">Secreted protein</fullName>
    </submittedName>
</protein>
<evidence type="ECO:0000313" key="3">
    <source>
        <dbReference type="Proteomes" id="UP000095287"/>
    </source>
</evidence>
<sequence length="100" mass="10622">MLATRMSQSTSTFIVIVVALVVSSAFDLDLGVNEKSVDVNVGRSRSCSEVLEAEAPATRESHRAQLPQQLRADGDAAELLRGPRSPSLKDPSVPPDVSSC</sequence>
<proteinExistence type="predicted"/>
<dbReference type="AlphaFoldDB" id="A0A1I7ZQ98"/>
<feature type="region of interest" description="Disordered" evidence="1">
    <location>
        <begin position="80"/>
        <end position="100"/>
    </location>
</feature>
<evidence type="ECO:0000313" key="4">
    <source>
        <dbReference type="WBParaSite" id="L893_g28849.t1"/>
    </source>
</evidence>
<name>A0A1I7ZQ98_9BILA</name>
<feature type="chain" id="PRO_5009313788" evidence="2">
    <location>
        <begin position="26"/>
        <end position="100"/>
    </location>
</feature>
<dbReference type="Proteomes" id="UP000095287">
    <property type="component" value="Unplaced"/>
</dbReference>
<evidence type="ECO:0000256" key="2">
    <source>
        <dbReference type="SAM" id="SignalP"/>
    </source>
</evidence>
<feature type="signal peptide" evidence="2">
    <location>
        <begin position="1"/>
        <end position="25"/>
    </location>
</feature>